<dbReference type="SUPFAM" id="SSF48403">
    <property type="entry name" value="Ankyrin repeat"/>
    <property type="match status" value="1"/>
</dbReference>
<dbReference type="Gene3D" id="1.25.40.20">
    <property type="entry name" value="Ankyrin repeat-containing domain"/>
    <property type="match status" value="1"/>
</dbReference>
<protein>
    <recommendedName>
        <fullName evidence="3">RING-type E3 ubiquitin transferase</fullName>
        <ecNumber evidence="3">2.3.2.27</ecNumber>
    </recommendedName>
</protein>
<dbReference type="Pfam" id="PF12796">
    <property type="entry name" value="Ank_2"/>
    <property type="match status" value="1"/>
</dbReference>
<evidence type="ECO:0000259" key="11">
    <source>
        <dbReference type="Pfam" id="PF18346"/>
    </source>
</evidence>
<dbReference type="EC" id="2.3.2.27" evidence="3"/>
<evidence type="ECO:0000256" key="7">
    <source>
        <dbReference type="ARBA" id="ARBA00022771"/>
    </source>
</evidence>
<evidence type="ECO:0000256" key="5">
    <source>
        <dbReference type="ARBA" id="ARBA00022723"/>
    </source>
</evidence>
<dbReference type="InterPro" id="IPR036770">
    <property type="entry name" value="Ankyrin_rpt-contain_sf"/>
</dbReference>
<comment type="caution">
    <text evidence="12">The sequence shown here is derived from an EMBL/GenBank/DDBJ whole genome shotgun (WGS) entry which is preliminary data.</text>
</comment>
<dbReference type="EMBL" id="JACVVK020000184">
    <property type="protein sequence ID" value="KAK7486058.1"/>
    <property type="molecule type" value="Genomic_DNA"/>
</dbReference>
<keyword evidence="8" id="KW-0833">Ubl conjugation pathway</keyword>
<sequence>METFRKLQKEHQSGWNDGMKQCTQESVTVVAIPHPTVMRVQYEDARNLECSTCRPDPRELTHLELFRMMGTFRKGDSVKIIDSYNAAVELQALGKMGTIVDIDGDGDLRVDVNGYRWLVSPVSCTVHYDPNSKDRKPTAVDIAPEQSKAMSIRVNMPNMLSKVSSDSVRDYLQAADQGDIDKVKAFVASNKDRINVRMEGHTALHIACHKGHMDIVSHLLASGADKNAQDDDGDTPLHYAVDG</sequence>
<dbReference type="InterPro" id="IPR002110">
    <property type="entry name" value="Ankyrin_rpt"/>
</dbReference>
<evidence type="ECO:0000313" key="13">
    <source>
        <dbReference type="Proteomes" id="UP001519460"/>
    </source>
</evidence>
<evidence type="ECO:0000256" key="2">
    <source>
        <dbReference type="ARBA" id="ARBA00004906"/>
    </source>
</evidence>
<dbReference type="GO" id="GO:0008270">
    <property type="term" value="F:zinc ion binding"/>
    <property type="evidence" value="ECO:0007669"/>
    <property type="project" value="UniProtKB-KW"/>
</dbReference>
<dbReference type="Proteomes" id="UP001519460">
    <property type="component" value="Unassembled WGS sequence"/>
</dbReference>
<dbReference type="GO" id="GO:0061630">
    <property type="term" value="F:ubiquitin protein ligase activity"/>
    <property type="evidence" value="ECO:0007669"/>
    <property type="project" value="UniProtKB-EC"/>
</dbReference>
<feature type="non-terminal residue" evidence="12">
    <location>
        <position position="243"/>
    </location>
</feature>
<accession>A0ABD0KFW7</accession>
<evidence type="ECO:0000256" key="6">
    <source>
        <dbReference type="ARBA" id="ARBA00022737"/>
    </source>
</evidence>
<evidence type="ECO:0000256" key="1">
    <source>
        <dbReference type="ARBA" id="ARBA00000900"/>
    </source>
</evidence>
<reference evidence="12 13" key="1">
    <citation type="journal article" date="2023" name="Sci. Data">
        <title>Genome assembly of the Korean intertidal mud-creeper Batillaria attramentaria.</title>
        <authorList>
            <person name="Patra A.K."/>
            <person name="Ho P.T."/>
            <person name="Jun S."/>
            <person name="Lee S.J."/>
            <person name="Kim Y."/>
            <person name="Won Y.J."/>
        </authorList>
    </citation>
    <scope>NUCLEOTIDE SEQUENCE [LARGE SCALE GENOMIC DNA]</scope>
    <source>
        <strain evidence="12">Wonlab-2016</strain>
    </source>
</reference>
<keyword evidence="10" id="KW-0040">ANK repeat</keyword>
<name>A0ABD0KFW7_9CAEN</name>
<feature type="repeat" description="ANK" evidence="10">
    <location>
        <begin position="199"/>
        <end position="231"/>
    </location>
</feature>
<keyword evidence="6" id="KW-0677">Repeat</keyword>
<dbReference type="PROSITE" id="PS50088">
    <property type="entry name" value="ANK_REPEAT"/>
    <property type="match status" value="1"/>
</dbReference>
<comment type="catalytic activity">
    <reaction evidence="1">
        <text>S-ubiquitinyl-[E2 ubiquitin-conjugating enzyme]-L-cysteine + [acceptor protein]-L-lysine = [E2 ubiquitin-conjugating enzyme]-L-cysteine + N(6)-ubiquitinyl-[acceptor protein]-L-lysine.</text>
        <dbReference type="EC" id="2.3.2.27"/>
    </reaction>
</comment>
<evidence type="ECO:0000256" key="10">
    <source>
        <dbReference type="PROSITE-ProRule" id="PRU00023"/>
    </source>
</evidence>
<keyword evidence="5" id="KW-0479">Metal-binding</keyword>
<keyword evidence="13" id="KW-1185">Reference proteome</keyword>
<dbReference type="AlphaFoldDB" id="A0ABD0KFW7"/>
<dbReference type="PANTHER" id="PTHR24202">
    <property type="entry name" value="E3 UBIQUITIN-PROTEIN LIGASE MIB2"/>
    <property type="match status" value="1"/>
</dbReference>
<dbReference type="InterPro" id="IPR040847">
    <property type="entry name" value="SH3_15"/>
</dbReference>
<dbReference type="PROSITE" id="PS50297">
    <property type="entry name" value="ANK_REP_REGION"/>
    <property type="match status" value="1"/>
</dbReference>
<gene>
    <name evidence="12" type="ORF">BaRGS_00022667</name>
</gene>
<evidence type="ECO:0000256" key="3">
    <source>
        <dbReference type="ARBA" id="ARBA00012483"/>
    </source>
</evidence>
<dbReference type="SMART" id="SM00248">
    <property type="entry name" value="ANK"/>
    <property type="match status" value="1"/>
</dbReference>
<evidence type="ECO:0000256" key="8">
    <source>
        <dbReference type="ARBA" id="ARBA00022786"/>
    </source>
</evidence>
<dbReference type="PANTHER" id="PTHR24202:SF4">
    <property type="entry name" value="E3 UBIQUITIN-PROTEIN LIGASE MIB2-RELATED"/>
    <property type="match status" value="1"/>
</dbReference>
<evidence type="ECO:0000256" key="9">
    <source>
        <dbReference type="ARBA" id="ARBA00022833"/>
    </source>
</evidence>
<evidence type="ECO:0000313" key="12">
    <source>
        <dbReference type="EMBL" id="KAK7486058.1"/>
    </source>
</evidence>
<proteinExistence type="predicted"/>
<feature type="domain" description="Mind bomb SH3 repeat" evidence="11">
    <location>
        <begin position="91"/>
        <end position="121"/>
    </location>
</feature>
<organism evidence="12 13">
    <name type="scientific">Batillaria attramentaria</name>
    <dbReference type="NCBI Taxonomy" id="370345"/>
    <lineage>
        <taxon>Eukaryota</taxon>
        <taxon>Metazoa</taxon>
        <taxon>Spiralia</taxon>
        <taxon>Lophotrochozoa</taxon>
        <taxon>Mollusca</taxon>
        <taxon>Gastropoda</taxon>
        <taxon>Caenogastropoda</taxon>
        <taxon>Sorbeoconcha</taxon>
        <taxon>Cerithioidea</taxon>
        <taxon>Batillariidae</taxon>
        <taxon>Batillaria</taxon>
    </lineage>
</organism>
<comment type="pathway">
    <text evidence="2">Protein modification; protein ubiquitination.</text>
</comment>
<evidence type="ECO:0000256" key="4">
    <source>
        <dbReference type="ARBA" id="ARBA00022679"/>
    </source>
</evidence>
<keyword evidence="7" id="KW-0863">Zinc-finger</keyword>
<keyword evidence="4" id="KW-0808">Transferase</keyword>
<dbReference type="Pfam" id="PF18346">
    <property type="entry name" value="SH3_15"/>
    <property type="match status" value="1"/>
</dbReference>
<keyword evidence="9" id="KW-0862">Zinc</keyword>